<protein>
    <recommendedName>
        <fullName evidence="3">F-box domain-containing protein</fullName>
    </recommendedName>
</protein>
<accession>A0A4Z0A2R5</accession>
<dbReference type="Proteomes" id="UP000298061">
    <property type="component" value="Unassembled WGS sequence"/>
</dbReference>
<comment type="caution">
    <text evidence="1">The sequence shown here is derived from an EMBL/GenBank/DDBJ whole genome shotgun (WGS) entry which is preliminary data.</text>
</comment>
<gene>
    <name evidence="1" type="ORF">EWM64_g3499</name>
</gene>
<keyword evidence="2" id="KW-1185">Reference proteome</keyword>
<evidence type="ECO:0000313" key="1">
    <source>
        <dbReference type="EMBL" id="TFY80511.1"/>
    </source>
</evidence>
<reference evidence="1 2" key="1">
    <citation type="submission" date="2019-02" db="EMBL/GenBank/DDBJ databases">
        <title>Genome sequencing of the rare red list fungi Hericium alpestre (H. flagellum).</title>
        <authorList>
            <person name="Buettner E."/>
            <person name="Kellner H."/>
        </authorList>
    </citation>
    <scope>NUCLEOTIDE SEQUENCE [LARGE SCALE GENOMIC DNA]</scope>
    <source>
        <strain evidence="1 2">DSM 108284</strain>
    </source>
</reference>
<name>A0A4Z0A2R5_9AGAM</name>
<dbReference type="EMBL" id="SFCI01000328">
    <property type="protein sequence ID" value="TFY80511.1"/>
    <property type="molecule type" value="Genomic_DNA"/>
</dbReference>
<evidence type="ECO:0000313" key="2">
    <source>
        <dbReference type="Proteomes" id="UP000298061"/>
    </source>
</evidence>
<proteinExistence type="predicted"/>
<dbReference type="AlphaFoldDB" id="A0A4Z0A2R5"/>
<dbReference type="OrthoDB" id="3543113at2759"/>
<organism evidence="1 2">
    <name type="scientific">Hericium alpestre</name>
    <dbReference type="NCBI Taxonomy" id="135208"/>
    <lineage>
        <taxon>Eukaryota</taxon>
        <taxon>Fungi</taxon>
        <taxon>Dikarya</taxon>
        <taxon>Basidiomycota</taxon>
        <taxon>Agaricomycotina</taxon>
        <taxon>Agaricomycetes</taxon>
        <taxon>Russulales</taxon>
        <taxon>Hericiaceae</taxon>
        <taxon>Hericium</taxon>
    </lineage>
</organism>
<evidence type="ECO:0008006" key="3">
    <source>
        <dbReference type="Google" id="ProtNLM"/>
    </source>
</evidence>
<sequence>MHRCLEMPEILQLIINFVYRIPSLSELDIDPTTITDFPSGNEDLMCLAVTCRRFSEPCLDALWYYLPGLGPLFSLLGLPADFVNEHNMDNDRDHYYSSAREYVEQADYTRFIAYARRVVGLVVDDEYIMRDDILLNIISISGRSPTLLTPHLRLLMWLKTPASLSYMSMFCGPALRHLSGAFAMDYDQHYDQLNQISYHAMLTHMRTLSLSLERLILTAPVYNCEPDPVPLMLCFPSIKEFSHNFYIEPAGVAHIAQMRNLRRLQTQDTFMFPLPPDNIGQPPLPALQDIYLDGVPLASLIELLRSFQTRRELQSVEFSIMHVTPDATVINEFFRVLHAYCIPGKLTKLILNFCGSDCPSDSESVRDVDCSLDDDAFLLLCDFTHLTSLRISCPSDF</sequence>